<dbReference type="Pfam" id="PF17179">
    <property type="entry name" value="Fer4_22"/>
    <property type="match status" value="1"/>
</dbReference>
<evidence type="ECO:0000313" key="5">
    <source>
        <dbReference type="EMBL" id="HHI96541.1"/>
    </source>
</evidence>
<dbReference type="GO" id="GO:0046872">
    <property type="term" value="F:metal ion binding"/>
    <property type="evidence" value="ECO:0007669"/>
    <property type="project" value="UniProtKB-KW"/>
</dbReference>
<dbReference type="PROSITE" id="PS51379">
    <property type="entry name" value="4FE4S_FER_2"/>
    <property type="match status" value="2"/>
</dbReference>
<dbReference type="GO" id="GO:0051536">
    <property type="term" value="F:iron-sulfur cluster binding"/>
    <property type="evidence" value="ECO:0007669"/>
    <property type="project" value="UniProtKB-KW"/>
</dbReference>
<dbReference type="Proteomes" id="UP000886101">
    <property type="component" value="Unassembled WGS sequence"/>
</dbReference>
<evidence type="ECO:0000256" key="1">
    <source>
        <dbReference type="ARBA" id="ARBA00022723"/>
    </source>
</evidence>
<dbReference type="SUPFAM" id="SSF46548">
    <property type="entry name" value="alpha-helical ferredoxin"/>
    <property type="match status" value="1"/>
</dbReference>
<dbReference type="EMBL" id="DROK01000048">
    <property type="protein sequence ID" value="HHI96541.1"/>
    <property type="molecule type" value="Genomic_DNA"/>
</dbReference>
<gene>
    <name evidence="5" type="ORF">ENJ96_01665</name>
</gene>
<dbReference type="PANTHER" id="PTHR40447">
    <property type="entry name" value="ANAEROBIC SULFITE REDUCTASE SUBUNIT A"/>
    <property type="match status" value="1"/>
</dbReference>
<keyword evidence="1" id="KW-0479">Metal-binding</keyword>
<evidence type="ECO:0000259" key="4">
    <source>
        <dbReference type="PROSITE" id="PS51379"/>
    </source>
</evidence>
<evidence type="ECO:0000256" key="3">
    <source>
        <dbReference type="ARBA" id="ARBA00023014"/>
    </source>
</evidence>
<feature type="domain" description="4Fe-4S ferredoxin-type" evidence="4">
    <location>
        <begin position="287"/>
        <end position="319"/>
    </location>
</feature>
<dbReference type="Gene3D" id="1.10.1060.10">
    <property type="entry name" value="Alpha-helical ferredoxin"/>
    <property type="match status" value="1"/>
</dbReference>
<organism evidence="5">
    <name type="scientific">Thermodesulfatator atlanticus</name>
    <dbReference type="NCBI Taxonomy" id="501497"/>
    <lineage>
        <taxon>Bacteria</taxon>
        <taxon>Pseudomonadati</taxon>
        <taxon>Thermodesulfobacteriota</taxon>
        <taxon>Thermodesulfobacteria</taxon>
        <taxon>Thermodesulfobacteriales</taxon>
        <taxon>Thermodesulfatatoraceae</taxon>
        <taxon>Thermodesulfatator</taxon>
    </lineage>
</organism>
<feature type="domain" description="4Fe-4S ferredoxin-type" evidence="4">
    <location>
        <begin position="210"/>
        <end position="242"/>
    </location>
</feature>
<comment type="caution">
    <text evidence="5">The sequence shown here is derived from an EMBL/GenBank/DDBJ whole genome shotgun (WGS) entry which is preliminary data.</text>
</comment>
<sequence>MYYILKREDLRPWLEAINREYTLFVPRTRDGFGPYEGELYLEGKTRLSAKEFFLPWREPLLVYEARPGALPKVVEGPAEQRVVFGVRPCDARGVILIEKVFSPDPFWQKRREATSLIGLVCEEPGTECFCWAMGVNPFSGEGLDLVLVPHEEVYLVKVITEAGKKLLSLSRAAEGGEEAFLSREKEFKAKFPVSPALEKLREKDLMTIYEAPFWEELALPCLNCGACTFLCPTCYCFDVQDEVVGSEGVRVRLPEACMFELYSRHASGHNPRRSPMARFRNRFMHKFKYFLDEYGEPLCVGCGRCNEECPANINLWDVVRAMSEV</sequence>
<reference evidence="5" key="1">
    <citation type="journal article" date="2020" name="mSystems">
        <title>Genome- and Community-Level Interaction Insights into Carbon Utilization and Element Cycling Functions of Hydrothermarchaeota in Hydrothermal Sediment.</title>
        <authorList>
            <person name="Zhou Z."/>
            <person name="Liu Y."/>
            <person name="Xu W."/>
            <person name="Pan J."/>
            <person name="Luo Z.H."/>
            <person name="Li M."/>
        </authorList>
    </citation>
    <scope>NUCLEOTIDE SEQUENCE [LARGE SCALE GENOMIC DNA]</scope>
    <source>
        <strain evidence="5">HyVt-533</strain>
    </source>
</reference>
<dbReference type="InterPro" id="IPR017900">
    <property type="entry name" value="4Fe4S_Fe_S_CS"/>
</dbReference>
<keyword evidence="2" id="KW-0408">Iron</keyword>
<protein>
    <recommendedName>
        <fullName evidence="4">4Fe-4S ferredoxin-type domain-containing protein</fullName>
    </recommendedName>
</protein>
<proteinExistence type="predicted"/>
<dbReference type="AlphaFoldDB" id="A0A7V5U242"/>
<dbReference type="InterPro" id="IPR017896">
    <property type="entry name" value="4Fe4S_Fe-S-bd"/>
</dbReference>
<evidence type="ECO:0000256" key="2">
    <source>
        <dbReference type="ARBA" id="ARBA00023004"/>
    </source>
</evidence>
<name>A0A7V5U242_9BACT</name>
<dbReference type="PANTHER" id="PTHR40447:SF1">
    <property type="entry name" value="ANAEROBIC SULFITE REDUCTASE SUBUNIT A"/>
    <property type="match status" value="1"/>
</dbReference>
<accession>A0A7V5U242</accession>
<dbReference type="InterPro" id="IPR009051">
    <property type="entry name" value="Helical_ferredxn"/>
</dbReference>
<dbReference type="PROSITE" id="PS00198">
    <property type="entry name" value="4FE4S_FER_1"/>
    <property type="match status" value="1"/>
</dbReference>
<keyword evidence="3" id="KW-0411">Iron-sulfur</keyword>